<dbReference type="PROSITE" id="PS51257">
    <property type="entry name" value="PROKAR_LIPOPROTEIN"/>
    <property type="match status" value="1"/>
</dbReference>
<dbReference type="AlphaFoldDB" id="A0A921LN32"/>
<comment type="caution">
    <text evidence="1">The sequence shown here is derived from an EMBL/GenBank/DDBJ whole genome shotgun (WGS) entry which is preliminary data.</text>
</comment>
<evidence type="ECO:0000313" key="1">
    <source>
        <dbReference type="EMBL" id="HJG27462.1"/>
    </source>
</evidence>
<proteinExistence type="predicted"/>
<sequence length="166" mass="18807">MKKKHAAWLVSVLWSVLLFCGCGYSPEAQIQQLNDRFCDSYNHLDVEGVLDCLEPSMAESINAMVEFSVGVFGALTDMDLDMDAETMYSLLNLCVNLTPESELEAMGMPELTMELQSLELSEWEDEAVAVVDITLEAGDQIQQERCQVYYVNLDGDWYFSNMNFEQ</sequence>
<dbReference type="Proteomes" id="UP000782880">
    <property type="component" value="Unassembled WGS sequence"/>
</dbReference>
<accession>A0A921LN32</accession>
<reference evidence="1" key="1">
    <citation type="journal article" date="2021" name="PeerJ">
        <title>Extensive microbial diversity within the chicken gut microbiome revealed by metagenomics and culture.</title>
        <authorList>
            <person name="Gilroy R."/>
            <person name="Ravi A."/>
            <person name="Getino M."/>
            <person name="Pursley I."/>
            <person name="Horton D.L."/>
            <person name="Alikhan N.F."/>
            <person name="Baker D."/>
            <person name="Gharbi K."/>
            <person name="Hall N."/>
            <person name="Watson M."/>
            <person name="Adriaenssens E.M."/>
            <person name="Foster-Nyarko E."/>
            <person name="Jarju S."/>
            <person name="Secka A."/>
            <person name="Antonio M."/>
            <person name="Oren A."/>
            <person name="Chaudhuri R.R."/>
            <person name="La Ragione R."/>
            <person name="Hildebrand F."/>
            <person name="Pallen M.J."/>
        </authorList>
    </citation>
    <scope>NUCLEOTIDE SEQUENCE</scope>
    <source>
        <strain evidence="1">ChiBcec21-2208</strain>
    </source>
</reference>
<evidence type="ECO:0000313" key="2">
    <source>
        <dbReference type="Proteomes" id="UP000782880"/>
    </source>
</evidence>
<dbReference type="EMBL" id="DYVE01000062">
    <property type="protein sequence ID" value="HJG27462.1"/>
    <property type="molecule type" value="Genomic_DNA"/>
</dbReference>
<gene>
    <name evidence="1" type="ORF">K8V20_02280</name>
</gene>
<reference evidence="1" key="2">
    <citation type="submission" date="2021-09" db="EMBL/GenBank/DDBJ databases">
        <authorList>
            <person name="Gilroy R."/>
        </authorList>
    </citation>
    <scope>NUCLEOTIDE SEQUENCE</scope>
    <source>
        <strain evidence="1">ChiBcec21-2208</strain>
    </source>
</reference>
<protein>
    <recommendedName>
        <fullName evidence="3">DUF4878 domain-containing protein</fullName>
    </recommendedName>
</protein>
<evidence type="ECO:0008006" key="3">
    <source>
        <dbReference type="Google" id="ProtNLM"/>
    </source>
</evidence>
<organism evidence="1 2">
    <name type="scientific">Subdoligranulum variabile</name>
    <dbReference type="NCBI Taxonomy" id="214851"/>
    <lineage>
        <taxon>Bacteria</taxon>
        <taxon>Bacillati</taxon>
        <taxon>Bacillota</taxon>
        <taxon>Clostridia</taxon>
        <taxon>Eubacteriales</taxon>
        <taxon>Oscillospiraceae</taxon>
        <taxon>Subdoligranulum</taxon>
    </lineage>
</organism>
<name>A0A921LN32_9FIRM</name>